<dbReference type="PROSITE" id="PS50921">
    <property type="entry name" value="ANTAR"/>
    <property type="match status" value="1"/>
</dbReference>
<accession>A0A3E0X106</accession>
<dbReference type="EMBL" id="NFZW01000004">
    <property type="protein sequence ID" value="RFA38355.1"/>
    <property type="molecule type" value="Genomic_DNA"/>
</dbReference>
<dbReference type="InterPro" id="IPR011006">
    <property type="entry name" value="CheY-like_superfamily"/>
</dbReference>
<dbReference type="Proteomes" id="UP000256763">
    <property type="component" value="Unassembled WGS sequence"/>
</dbReference>
<gene>
    <name evidence="3" type="ORF">CAL65_05905</name>
</gene>
<dbReference type="AlphaFoldDB" id="A0A3E0X106"/>
<evidence type="ECO:0000259" key="2">
    <source>
        <dbReference type="PROSITE" id="PS50921"/>
    </source>
</evidence>
<name>A0A3E0X106_9GAMM</name>
<dbReference type="RefSeq" id="WP_116301212.1">
    <property type="nucleotide sequence ID" value="NZ_NFZV01000003.1"/>
</dbReference>
<keyword evidence="4" id="KW-1185">Reference proteome</keyword>
<organism evidence="3 4">
    <name type="scientific">Alkalilimnicola ehrlichii</name>
    <dbReference type="NCBI Taxonomy" id="351052"/>
    <lineage>
        <taxon>Bacteria</taxon>
        <taxon>Pseudomonadati</taxon>
        <taxon>Pseudomonadota</taxon>
        <taxon>Gammaproteobacteria</taxon>
        <taxon>Chromatiales</taxon>
        <taxon>Ectothiorhodospiraceae</taxon>
        <taxon>Alkalilimnicola</taxon>
    </lineage>
</organism>
<dbReference type="InterPro" id="IPR013587">
    <property type="entry name" value="Nitrate/nitrite_sensing"/>
</dbReference>
<dbReference type="Pfam" id="PF08376">
    <property type="entry name" value="NIT"/>
    <property type="match status" value="1"/>
</dbReference>
<dbReference type="InterPro" id="IPR036388">
    <property type="entry name" value="WH-like_DNA-bd_sf"/>
</dbReference>
<sequence>MTSNAKVAHSALDYLIISKQCEIESLKHLLSMGRLVVAISNLVHALQRERGASNMFLGSGGTRYGNAVVEYVAGSRQMEQGLRDCLQGLDTDASCFYAGSRLFSRIAYVVHGFDELESVRGRVRELQITPDVVIAGYSALIKGLLNVVFEAADAAADPDVSRSLVALFNFMQGKELAGQERALGAASFAMTGFTAESRRQLLRLIESQERCFQSFAEFAEPEVVAVWDAVVRGPHTAEVERLRRIACTSDASEDFAQSDAWFTRTTRRIDAMKEVENRLQSVLSALCEQKIADANADLANHRDHVAALADMALEEPAFAVFFRECGGDTAVDSGAYSSGGVGPQLGRSIIDLVQSQSQRLQRMHEELDAARQALRERKTIEKAKGLVMEYHRLSEEEAYKFLRRLAMSQGRKLAEVAAATVAMRDILHKA</sequence>
<evidence type="ECO:0000313" key="3">
    <source>
        <dbReference type="EMBL" id="RFA38355.1"/>
    </source>
</evidence>
<dbReference type="SMART" id="SM01012">
    <property type="entry name" value="ANTAR"/>
    <property type="match status" value="1"/>
</dbReference>
<dbReference type="InterPro" id="IPR010910">
    <property type="entry name" value="Nitrate/nitrite_sensing_bac"/>
</dbReference>
<reference evidence="4" key="1">
    <citation type="submission" date="2017-05" db="EMBL/GenBank/DDBJ databases">
        <authorList>
            <person name="Sharma S."/>
            <person name="Sidhu C."/>
            <person name="Pinnaka A.K."/>
        </authorList>
    </citation>
    <scope>NUCLEOTIDE SEQUENCE [LARGE SCALE GENOMIC DNA]</scope>
    <source>
        <strain evidence="4">AK93</strain>
    </source>
</reference>
<protein>
    <recommendedName>
        <fullName evidence="5">ANTAR domain-containing protein</fullName>
    </recommendedName>
</protein>
<evidence type="ECO:0008006" key="5">
    <source>
        <dbReference type="Google" id="ProtNLM"/>
    </source>
</evidence>
<feature type="domain" description="NIT" evidence="1">
    <location>
        <begin position="37"/>
        <end position="290"/>
    </location>
</feature>
<dbReference type="Gene3D" id="1.10.10.10">
    <property type="entry name" value="Winged helix-like DNA-binding domain superfamily/Winged helix DNA-binding domain"/>
    <property type="match status" value="1"/>
</dbReference>
<dbReference type="SUPFAM" id="SSF52172">
    <property type="entry name" value="CheY-like"/>
    <property type="match status" value="1"/>
</dbReference>
<dbReference type="Pfam" id="PF03861">
    <property type="entry name" value="ANTAR"/>
    <property type="match status" value="1"/>
</dbReference>
<dbReference type="InterPro" id="IPR005561">
    <property type="entry name" value="ANTAR"/>
</dbReference>
<proteinExistence type="predicted"/>
<dbReference type="GO" id="GO:0003723">
    <property type="term" value="F:RNA binding"/>
    <property type="evidence" value="ECO:0007669"/>
    <property type="project" value="InterPro"/>
</dbReference>
<evidence type="ECO:0000259" key="1">
    <source>
        <dbReference type="PROSITE" id="PS50906"/>
    </source>
</evidence>
<feature type="domain" description="ANTAR" evidence="2">
    <location>
        <begin position="360"/>
        <end position="421"/>
    </location>
</feature>
<dbReference type="OrthoDB" id="9782798at2"/>
<evidence type="ECO:0000313" key="4">
    <source>
        <dbReference type="Proteomes" id="UP000256763"/>
    </source>
</evidence>
<dbReference type="PROSITE" id="PS50906">
    <property type="entry name" value="NIT"/>
    <property type="match status" value="1"/>
</dbReference>
<comment type="caution">
    <text evidence="3">The sequence shown here is derived from an EMBL/GenBank/DDBJ whole genome shotgun (WGS) entry which is preliminary data.</text>
</comment>